<comment type="caution">
    <text evidence="1">The sequence shown here is derived from an EMBL/GenBank/DDBJ whole genome shotgun (WGS) entry which is preliminary data.</text>
</comment>
<evidence type="ECO:0000313" key="2">
    <source>
        <dbReference type="Proteomes" id="UP000887013"/>
    </source>
</evidence>
<organism evidence="1 2">
    <name type="scientific">Nephila pilipes</name>
    <name type="common">Giant wood spider</name>
    <name type="synonym">Nephila maculata</name>
    <dbReference type="NCBI Taxonomy" id="299642"/>
    <lineage>
        <taxon>Eukaryota</taxon>
        <taxon>Metazoa</taxon>
        <taxon>Ecdysozoa</taxon>
        <taxon>Arthropoda</taxon>
        <taxon>Chelicerata</taxon>
        <taxon>Arachnida</taxon>
        <taxon>Araneae</taxon>
        <taxon>Araneomorphae</taxon>
        <taxon>Entelegynae</taxon>
        <taxon>Araneoidea</taxon>
        <taxon>Nephilidae</taxon>
        <taxon>Nephila</taxon>
    </lineage>
</organism>
<proteinExistence type="predicted"/>
<reference evidence="1" key="1">
    <citation type="submission" date="2020-08" db="EMBL/GenBank/DDBJ databases">
        <title>Multicomponent nature underlies the extraordinary mechanical properties of spider dragline silk.</title>
        <authorList>
            <person name="Kono N."/>
            <person name="Nakamura H."/>
            <person name="Mori M."/>
            <person name="Yoshida Y."/>
            <person name="Ohtoshi R."/>
            <person name="Malay A.D."/>
            <person name="Moran D.A.P."/>
            <person name="Tomita M."/>
            <person name="Numata K."/>
            <person name="Arakawa K."/>
        </authorList>
    </citation>
    <scope>NUCLEOTIDE SEQUENCE</scope>
</reference>
<dbReference type="AlphaFoldDB" id="A0A8X6PML7"/>
<evidence type="ECO:0000313" key="1">
    <source>
        <dbReference type="EMBL" id="GFT78968.1"/>
    </source>
</evidence>
<keyword evidence="2" id="KW-1185">Reference proteome</keyword>
<accession>A0A8X6PML7</accession>
<dbReference type="Proteomes" id="UP000887013">
    <property type="component" value="Unassembled WGS sequence"/>
</dbReference>
<dbReference type="OrthoDB" id="6418612at2759"/>
<gene>
    <name evidence="1" type="primary">NCL1_51838</name>
    <name evidence="1" type="ORF">NPIL_552291</name>
</gene>
<name>A0A8X6PML7_NEPPI</name>
<protein>
    <submittedName>
        <fullName evidence="1">Uncharacterized protein</fullName>
    </submittedName>
</protein>
<sequence>MVNSVFSLELLALTKIAIRTYSDPDIKAFQCQRRYFLRFVSAEQWKPVIKKKLSSFNLPLVLEKKVIPLMQALSAQIDQWVYDHFSILKYCVFQPLIEYVWKDNGTIDRLKTAKVYIQCETNNIMLRFQMACVYWLEEEAKQLWKKMPGASRRRLDAICIASLSSPLERAVKDWITFIKSGAVDWRKHPFSRPLLWYCQDSIIVQGNLLQQLSPQDVLNVFEMMMKGQIPSHKKSFCLSKMNAEQFEFVIKKEPVQVFIGLCNWPLHLRFQEMTDRIFSILTEREFLHFLLEVICDKIGWDWMDCDYVEILNELWNRSPVHFKQYIENSEFFDILKMALNHDYKKPFQDRCPLENILKIKKSSQNLISHE</sequence>
<dbReference type="EMBL" id="BMAW01022666">
    <property type="protein sequence ID" value="GFT78968.1"/>
    <property type="molecule type" value="Genomic_DNA"/>
</dbReference>